<keyword evidence="4" id="KW-1185">Reference proteome</keyword>
<reference evidence="1 4" key="3">
    <citation type="submission" date="2024-01" db="EMBL/GenBank/DDBJ databases">
        <title>The diversity of rhizobia nodulating Mimosa spp. in eleven states of Brazil covering several biomes is determined by host plant, location, and edaphic factors.</title>
        <authorList>
            <person name="Rouws L."/>
            <person name="Barauna A."/>
            <person name="Beukes C."/>
            <person name="De Faria S.M."/>
            <person name="Gross E."/>
            <person name="Dos Reis Junior F.B."/>
            <person name="Simon M."/>
            <person name="Maluk M."/>
            <person name="Odee D.W."/>
            <person name="Kenicer G."/>
            <person name="Young J.P.W."/>
            <person name="Reis V.M."/>
            <person name="Zilli J."/>
            <person name="James E.K."/>
        </authorList>
    </citation>
    <scope>NUCLEOTIDE SEQUENCE [LARGE SCALE GENOMIC DNA]</scope>
    <source>
        <strain evidence="1 4">JPY530</strain>
    </source>
</reference>
<proteinExistence type="predicted"/>
<evidence type="ECO:0000313" key="4">
    <source>
        <dbReference type="Proteomes" id="UP001481677"/>
    </source>
</evidence>
<dbReference type="EMBL" id="VOQS01000003">
    <property type="protein sequence ID" value="TXC84577.1"/>
    <property type="molecule type" value="Genomic_DNA"/>
</dbReference>
<comment type="caution">
    <text evidence="2">The sequence shown here is derived from an EMBL/GenBank/DDBJ whole genome shotgun (WGS) entry which is preliminary data.</text>
</comment>
<dbReference type="AlphaFoldDB" id="A0A5C6VHF6"/>
<evidence type="ECO:0000313" key="3">
    <source>
        <dbReference type="Proteomes" id="UP000321776"/>
    </source>
</evidence>
<name>A0A5C6VHF6_9BURK</name>
<evidence type="ECO:0000313" key="2">
    <source>
        <dbReference type="EMBL" id="TXC84577.1"/>
    </source>
</evidence>
<sequence>MKNTQQLHTMFAPSNLMDDAWTTDARGHCVSAKSRPRAQAIDAFFVPNVALHSGQVQHRLHRIGSMLMAQCCKTSSEYHP</sequence>
<protein>
    <submittedName>
        <fullName evidence="2">Uncharacterized protein</fullName>
    </submittedName>
</protein>
<dbReference type="RefSeq" id="WP_147236582.1">
    <property type="nucleotide sequence ID" value="NZ_JAZHFZ010000041.1"/>
</dbReference>
<evidence type="ECO:0000313" key="1">
    <source>
        <dbReference type="EMBL" id="MEM5345085.1"/>
    </source>
</evidence>
<accession>A0A5C6VHF6</accession>
<dbReference type="Proteomes" id="UP000321776">
    <property type="component" value="Unassembled WGS sequence"/>
</dbReference>
<gene>
    <name evidence="2" type="ORF">FRZ40_30420</name>
    <name evidence="1" type="ORF">V4C56_36345</name>
</gene>
<dbReference type="EMBL" id="JAZHGA010000041">
    <property type="protein sequence ID" value="MEM5345085.1"/>
    <property type="molecule type" value="Genomic_DNA"/>
</dbReference>
<organism evidence="2 3">
    <name type="scientific">Paraburkholderia azotifigens</name>
    <dbReference type="NCBI Taxonomy" id="2057004"/>
    <lineage>
        <taxon>Bacteria</taxon>
        <taxon>Pseudomonadati</taxon>
        <taxon>Pseudomonadota</taxon>
        <taxon>Betaproteobacteria</taxon>
        <taxon>Burkholderiales</taxon>
        <taxon>Burkholderiaceae</taxon>
        <taxon>Paraburkholderia</taxon>
    </lineage>
</organism>
<dbReference type="Proteomes" id="UP001481677">
    <property type="component" value="Unassembled WGS sequence"/>
</dbReference>
<reference evidence="2" key="2">
    <citation type="submission" date="2019-08" db="EMBL/GenBank/DDBJ databases">
        <authorList>
            <person name="Im W.-T."/>
        </authorList>
    </citation>
    <scope>NUCLEOTIDE SEQUENCE</scope>
    <source>
        <strain evidence="2">NF 2-5-3</strain>
    </source>
</reference>
<reference evidence="2 3" key="1">
    <citation type="journal article" date="2018" name="Int. J. Syst. Evol. Microbiol.">
        <title>Paraburkholderia azotifigens sp. nov., a nitrogen-fixing bacterium isolated from paddy soil.</title>
        <authorList>
            <person name="Choi G.M."/>
            <person name="Im W.T."/>
        </authorList>
    </citation>
    <scope>NUCLEOTIDE SEQUENCE [LARGE SCALE GENOMIC DNA]</scope>
    <source>
        <strain evidence="2 3">NF 2-5-3</strain>
    </source>
</reference>